<protein>
    <submittedName>
        <fullName evidence="2">Metallophosphoesterase</fullName>
    </submittedName>
</protein>
<dbReference type="AlphaFoldDB" id="B1ZU19"/>
<proteinExistence type="predicted"/>
<dbReference type="PANTHER" id="PTHR12905:SF0">
    <property type="entry name" value="CALCINEURIN-LIKE PHOSPHOESTERASE DOMAIN-CONTAINING PROTEIN"/>
    <property type="match status" value="1"/>
</dbReference>
<dbReference type="HOGENOM" id="CLU_105052_0_0_0"/>
<dbReference type="PANTHER" id="PTHR12905">
    <property type="entry name" value="METALLOPHOSPHOESTERASE"/>
    <property type="match status" value="1"/>
</dbReference>
<dbReference type="InterPro" id="IPR004843">
    <property type="entry name" value="Calcineurin-like_PHP"/>
</dbReference>
<sequence length="235" mass="25242">MIILHVTDLHFNQRWYDWLSDRAPAHDVLVLSGDLLDLANATPAARQAAWVSDWAQSIGTPMCVCSGNHDLEWDSALERWRPALWLRDLAGPTRWIDGQAGTIGGLRFLSIGCATRPKGGEADVWVVHAPPIGVLTGRRIGGRDGGDPELAARVARFAPQIVCSGHVHDPTHWCARSGGTLYLNPGHTADALVPNHILIDTEQMHARGVMGCRVAETVAGPTARELATPAAAVPG</sequence>
<keyword evidence="3" id="KW-1185">Reference proteome</keyword>
<gene>
    <name evidence="2" type="ordered locus">Oter_2620</name>
</gene>
<organism evidence="2 3">
    <name type="scientific">Opitutus terrae (strain DSM 11246 / JCM 15787 / PB90-1)</name>
    <dbReference type="NCBI Taxonomy" id="452637"/>
    <lineage>
        <taxon>Bacteria</taxon>
        <taxon>Pseudomonadati</taxon>
        <taxon>Verrucomicrobiota</taxon>
        <taxon>Opitutia</taxon>
        <taxon>Opitutales</taxon>
        <taxon>Opitutaceae</taxon>
        <taxon>Opitutus</taxon>
    </lineage>
</organism>
<dbReference type="RefSeq" id="WP_012375436.1">
    <property type="nucleotide sequence ID" value="NC_010571.1"/>
</dbReference>
<dbReference type="Proteomes" id="UP000007013">
    <property type="component" value="Chromosome"/>
</dbReference>
<evidence type="ECO:0000313" key="2">
    <source>
        <dbReference type="EMBL" id="ACB75901.1"/>
    </source>
</evidence>
<dbReference type="InterPro" id="IPR029052">
    <property type="entry name" value="Metallo-depent_PP-like"/>
</dbReference>
<dbReference type="Gene3D" id="3.60.21.10">
    <property type="match status" value="2"/>
</dbReference>
<dbReference type="CDD" id="cd00838">
    <property type="entry name" value="MPP_superfamily"/>
    <property type="match status" value="1"/>
</dbReference>
<reference evidence="2 3" key="1">
    <citation type="journal article" date="2011" name="J. Bacteriol.">
        <title>Genome sequence of the verrucomicrobium Opitutus terrae PB90-1, an abundant inhabitant of rice paddy soil ecosystems.</title>
        <authorList>
            <person name="van Passel M.W."/>
            <person name="Kant R."/>
            <person name="Palva A."/>
            <person name="Copeland A."/>
            <person name="Lucas S."/>
            <person name="Lapidus A."/>
            <person name="Glavina del Rio T."/>
            <person name="Pitluck S."/>
            <person name="Goltsman E."/>
            <person name="Clum A."/>
            <person name="Sun H."/>
            <person name="Schmutz J."/>
            <person name="Larimer F.W."/>
            <person name="Land M.L."/>
            <person name="Hauser L."/>
            <person name="Kyrpides N."/>
            <person name="Mikhailova N."/>
            <person name="Richardson P.P."/>
            <person name="Janssen P.H."/>
            <person name="de Vos W.M."/>
            <person name="Smidt H."/>
        </authorList>
    </citation>
    <scope>NUCLEOTIDE SEQUENCE [LARGE SCALE GENOMIC DNA]</scope>
    <source>
        <strain evidence="3">DSM 11246 / JCM 15787 / PB90-1</strain>
    </source>
</reference>
<dbReference type="STRING" id="452637.Oter_2620"/>
<dbReference type="OrthoDB" id="332939at2"/>
<dbReference type="Pfam" id="PF00149">
    <property type="entry name" value="Metallophos"/>
    <property type="match status" value="1"/>
</dbReference>
<dbReference type="eggNOG" id="COG2129">
    <property type="taxonomic scope" value="Bacteria"/>
</dbReference>
<evidence type="ECO:0000259" key="1">
    <source>
        <dbReference type="Pfam" id="PF00149"/>
    </source>
</evidence>
<accession>B1ZU19</accession>
<name>B1ZU19_OPITP</name>
<dbReference type="InterPro" id="IPR051693">
    <property type="entry name" value="UPF0046_metallophosphoest"/>
</dbReference>
<dbReference type="KEGG" id="ote:Oter_2620"/>
<evidence type="ECO:0000313" key="3">
    <source>
        <dbReference type="Proteomes" id="UP000007013"/>
    </source>
</evidence>
<feature type="domain" description="Calcineurin-like phosphoesterase" evidence="1">
    <location>
        <begin position="2"/>
        <end position="170"/>
    </location>
</feature>
<dbReference type="SUPFAM" id="SSF56300">
    <property type="entry name" value="Metallo-dependent phosphatases"/>
    <property type="match status" value="1"/>
</dbReference>
<dbReference type="EMBL" id="CP001032">
    <property type="protein sequence ID" value="ACB75901.1"/>
    <property type="molecule type" value="Genomic_DNA"/>
</dbReference>